<comment type="caution">
    <text evidence="1">The sequence shown here is derived from an EMBL/GenBank/DDBJ whole genome shotgun (WGS) entry which is preliminary data.</text>
</comment>
<evidence type="ECO:0000313" key="1">
    <source>
        <dbReference type="EMBL" id="OSC42112.1"/>
    </source>
</evidence>
<organism evidence="1 2">
    <name type="scientific">Mycobacterium decipiens</name>
    <dbReference type="NCBI Taxonomy" id="1430326"/>
    <lineage>
        <taxon>Bacteria</taxon>
        <taxon>Bacillati</taxon>
        <taxon>Actinomycetota</taxon>
        <taxon>Actinomycetes</taxon>
        <taxon>Mycobacteriales</taxon>
        <taxon>Mycobacteriaceae</taxon>
        <taxon>Mycobacterium</taxon>
    </lineage>
</organism>
<dbReference type="EMBL" id="NCXP01000004">
    <property type="protein sequence ID" value="OSC42112.1"/>
    <property type="molecule type" value="Genomic_DNA"/>
</dbReference>
<proteinExistence type="predicted"/>
<protein>
    <submittedName>
        <fullName evidence="1">Uncharacterized protein</fullName>
    </submittedName>
</protein>
<dbReference type="Proteomes" id="UP000193247">
    <property type="component" value="Unassembled WGS sequence"/>
</dbReference>
<sequence length="75" mass="8718">MVKFIADTLCWVTSDEPIGPEHGIAFPCFNSVKALELLKYIEEELLKTLELLKCIERELAVSSSRQRFRYNSIHF</sequence>
<gene>
    <name evidence="1" type="ORF">B8W66_06225</name>
</gene>
<name>A0A1X2LY75_9MYCO</name>
<evidence type="ECO:0000313" key="2">
    <source>
        <dbReference type="Proteomes" id="UP000193247"/>
    </source>
</evidence>
<keyword evidence="2" id="KW-1185">Reference proteome</keyword>
<reference evidence="1 2" key="1">
    <citation type="submission" date="2017-04" db="EMBL/GenBank/DDBJ databases">
        <title>The new phylogeny of genus Mycobacterium.</title>
        <authorList>
            <person name="Tortoli E."/>
            <person name="Trovato A."/>
            <person name="Cirillo D.M."/>
        </authorList>
    </citation>
    <scope>NUCLEOTIDE SEQUENCE [LARGE SCALE GENOMIC DNA]</scope>
    <source>
        <strain evidence="1 2">TBL 1200985</strain>
    </source>
</reference>
<dbReference type="AlphaFoldDB" id="A0A1X2LY75"/>
<accession>A0A1X2LY75</accession>